<feature type="transmembrane region" description="Helical" evidence="1">
    <location>
        <begin position="104"/>
        <end position="127"/>
    </location>
</feature>
<gene>
    <name evidence="2" type="ORF">BU24DRAFT_50950</name>
</gene>
<feature type="transmembrane region" description="Helical" evidence="1">
    <location>
        <begin position="77"/>
        <end position="97"/>
    </location>
</feature>
<proteinExistence type="predicted"/>
<keyword evidence="3" id="KW-1185">Reference proteome</keyword>
<organism evidence="2 3">
    <name type="scientific">Aaosphaeria arxii CBS 175.79</name>
    <dbReference type="NCBI Taxonomy" id="1450172"/>
    <lineage>
        <taxon>Eukaryota</taxon>
        <taxon>Fungi</taxon>
        <taxon>Dikarya</taxon>
        <taxon>Ascomycota</taxon>
        <taxon>Pezizomycotina</taxon>
        <taxon>Dothideomycetes</taxon>
        <taxon>Pleosporomycetidae</taxon>
        <taxon>Pleosporales</taxon>
        <taxon>Pleosporales incertae sedis</taxon>
        <taxon>Aaosphaeria</taxon>
    </lineage>
</organism>
<accession>A0A6A5XDN8</accession>
<dbReference type="AlphaFoldDB" id="A0A6A5XDN8"/>
<dbReference type="Proteomes" id="UP000799778">
    <property type="component" value="Unassembled WGS sequence"/>
</dbReference>
<reference evidence="2" key="1">
    <citation type="journal article" date="2020" name="Stud. Mycol.">
        <title>101 Dothideomycetes genomes: a test case for predicting lifestyles and emergence of pathogens.</title>
        <authorList>
            <person name="Haridas S."/>
            <person name="Albert R."/>
            <person name="Binder M."/>
            <person name="Bloem J."/>
            <person name="Labutti K."/>
            <person name="Salamov A."/>
            <person name="Andreopoulos B."/>
            <person name="Baker S."/>
            <person name="Barry K."/>
            <person name="Bills G."/>
            <person name="Bluhm B."/>
            <person name="Cannon C."/>
            <person name="Castanera R."/>
            <person name="Culley D."/>
            <person name="Daum C."/>
            <person name="Ezra D."/>
            <person name="Gonzalez J."/>
            <person name="Henrissat B."/>
            <person name="Kuo A."/>
            <person name="Liang C."/>
            <person name="Lipzen A."/>
            <person name="Lutzoni F."/>
            <person name="Magnuson J."/>
            <person name="Mondo S."/>
            <person name="Nolan M."/>
            <person name="Ohm R."/>
            <person name="Pangilinan J."/>
            <person name="Park H.-J."/>
            <person name="Ramirez L."/>
            <person name="Alfaro M."/>
            <person name="Sun H."/>
            <person name="Tritt A."/>
            <person name="Yoshinaga Y."/>
            <person name="Zwiers L.-H."/>
            <person name="Turgeon B."/>
            <person name="Goodwin S."/>
            <person name="Spatafora J."/>
            <person name="Crous P."/>
            <person name="Grigoriev I."/>
        </authorList>
    </citation>
    <scope>NUCLEOTIDE SEQUENCE</scope>
    <source>
        <strain evidence="2">CBS 175.79</strain>
    </source>
</reference>
<dbReference type="EMBL" id="ML978075">
    <property type="protein sequence ID" value="KAF2011009.1"/>
    <property type="molecule type" value="Genomic_DNA"/>
</dbReference>
<evidence type="ECO:0000313" key="2">
    <source>
        <dbReference type="EMBL" id="KAF2011009.1"/>
    </source>
</evidence>
<keyword evidence="1" id="KW-0812">Transmembrane</keyword>
<name>A0A6A5XDN8_9PLEO</name>
<evidence type="ECO:0000256" key="1">
    <source>
        <dbReference type="SAM" id="Phobius"/>
    </source>
</evidence>
<keyword evidence="1" id="KW-1133">Transmembrane helix</keyword>
<sequence length="130" mass="15313">MQKEEKQSRGREREQRSMGMGWDMGANHSRGMGVGHRCSSFHSFVVRWRCMHIGVPVMGKGLQVFFPCFDWMDFQPFLNVLSCIAWSTVSFALLLFLSLFLHRYCFIAFCHLYFCRSLCIIFLAFWFDTV</sequence>
<evidence type="ECO:0000313" key="3">
    <source>
        <dbReference type="Proteomes" id="UP000799778"/>
    </source>
</evidence>
<dbReference type="RefSeq" id="XP_033379348.1">
    <property type="nucleotide sequence ID" value="XM_033534342.1"/>
</dbReference>
<keyword evidence="1" id="KW-0472">Membrane</keyword>
<dbReference type="GeneID" id="54291739"/>
<protein>
    <recommendedName>
        <fullName evidence="4">Transmembrane protein</fullName>
    </recommendedName>
</protein>
<evidence type="ECO:0008006" key="4">
    <source>
        <dbReference type="Google" id="ProtNLM"/>
    </source>
</evidence>